<sequence length="192" mass="20585">MLKVFAMEMKDAKLYGGIGAILQLVGPFVPSIGFILALVGLVLVFLAVKTISEKSGDEGIFNNYLKAFIAQILGIIIFVGIIVATIGTAILKGGMGKLANPMEFMSLIGTILLGFIILWIFYTVAGYFKKKSYENSQYTGTDMFKTAGLLFFIGAILIILGIGVLIILIAEILEIVAFFSLPETSESAPVSA</sequence>
<dbReference type="PaxDb" id="186497-PF1494"/>
<evidence type="ECO:0000256" key="1">
    <source>
        <dbReference type="SAM" id="Phobius"/>
    </source>
</evidence>
<protein>
    <recommendedName>
        <fullName evidence="4">DUF996 domain-containing protein</fullName>
    </recommendedName>
</protein>
<dbReference type="HOGENOM" id="CLU_105758_1_1_2"/>
<dbReference type="PIRSF" id="PIRSF019678">
    <property type="entry name" value="UCP019678"/>
    <property type="match status" value="1"/>
</dbReference>
<feature type="transmembrane region" description="Helical" evidence="1">
    <location>
        <begin position="148"/>
        <end position="170"/>
    </location>
</feature>
<dbReference type="AlphaFoldDB" id="Q8U0T8"/>
<organism evidence="2 3">
    <name type="scientific">Pyrococcus furiosus (strain ATCC 43587 / DSM 3638 / JCM 8422 / Vc1)</name>
    <dbReference type="NCBI Taxonomy" id="186497"/>
    <lineage>
        <taxon>Archaea</taxon>
        <taxon>Methanobacteriati</taxon>
        <taxon>Methanobacteriota</taxon>
        <taxon>Thermococci</taxon>
        <taxon>Thermococcales</taxon>
        <taxon>Thermococcaceae</taxon>
        <taxon>Pyrococcus</taxon>
    </lineage>
</organism>
<evidence type="ECO:0000313" key="2">
    <source>
        <dbReference type="EMBL" id="AAL81618.1"/>
    </source>
</evidence>
<keyword evidence="1" id="KW-0812">Transmembrane</keyword>
<dbReference type="Proteomes" id="UP000001013">
    <property type="component" value="Chromosome"/>
</dbReference>
<proteinExistence type="predicted"/>
<dbReference type="PATRIC" id="fig|186497.12.peg.1557"/>
<dbReference type="EMBL" id="AE009950">
    <property type="protein sequence ID" value="AAL81618.1"/>
    <property type="molecule type" value="Genomic_DNA"/>
</dbReference>
<evidence type="ECO:0000313" key="3">
    <source>
        <dbReference type="Proteomes" id="UP000001013"/>
    </source>
</evidence>
<dbReference type="InterPro" id="IPR010397">
    <property type="entry name" value="DUF996"/>
</dbReference>
<evidence type="ECO:0008006" key="4">
    <source>
        <dbReference type="Google" id="ProtNLM"/>
    </source>
</evidence>
<dbReference type="Pfam" id="PF06195">
    <property type="entry name" value="DUF996"/>
    <property type="match status" value="1"/>
</dbReference>
<feature type="transmembrane region" description="Helical" evidence="1">
    <location>
        <begin position="68"/>
        <end position="92"/>
    </location>
</feature>
<dbReference type="KEGG" id="pfu:PF1494"/>
<dbReference type="STRING" id="186497.PF1494"/>
<keyword evidence="1" id="KW-0472">Membrane</keyword>
<name>Q8U0T8_PYRFU</name>
<keyword evidence="1" id="KW-1133">Transmembrane helix</keyword>
<feature type="transmembrane region" description="Helical" evidence="1">
    <location>
        <begin position="21"/>
        <end position="48"/>
    </location>
</feature>
<accession>Q8U0T8</accession>
<feature type="transmembrane region" description="Helical" evidence="1">
    <location>
        <begin position="104"/>
        <end position="128"/>
    </location>
</feature>
<keyword evidence="3" id="KW-1185">Reference proteome</keyword>
<reference evidence="2 3" key="1">
    <citation type="journal article" date="1999" name="Genetics">
        <title>Divergence of the hyperthermophilic archaea Pyrococcus furiosus and P. horikoshii inferred from complete genomic sequences.</title>
        <authorList>
            <person name="Maeder D.L."/>
            <person name="Weiss R.B."/>
            <person name="Dunn D.M."/>
            <person name="Cherry J.L."/>
            <person name="Gonzalez J.M."/>
            <person name="DiRuggiero J."/>
            <person name="Robb F.T."/>
        </authorList>
    </citation>
    <scope>NUCLEOTIDE SEQUENCE [LARGE SCALE GENOMIC DNA]</scope>
    <source>
        <strain evidence="3">ATCC 43587 / DSM 3638 / JCM 8422 / Vc1</strain>
    </source>
</reference>
<dbReference type="eggNOG" id="arCOG01644">
    <property type="taxonomic scope" value="Archaea"/>
</dbReference>
<gene>
    <name evidence="2" type="ordered locus">PF1494</name>
</gene>